<evidence type="ECO:0000313" key="1">
    <source>
        <dbReference type="EMBL" id="EKX43768.1"/>
    </source>
</evidence>
<proteinExistence type="predicted"/>
<dbReference type="GeneID" id="17300502"/>
<dbReference type="RefSeq" id="XP_005830748.1">
    <property type="nucleotide sequence ID" value="XM_005830691.1"/>
</dbReference>
<sequence length="145" mass="15761">MVPTSMEVEEKPMLCGEESTVELRILSYGRDLNFQWYEGSEAIPGACGDKLVLVNAGEIGGRITCCVSNRHGSSWVACPILLPASPRHAKEVLDNIDNPKRYRLECRCGIVTEGSATMLCQNSCECGAVCCGKIKCLDLPEGCLF</sequence>
<evidence type="ECO:0000313" key="2">
    <source>
        <dbReference type="EnsemblProtists" id="EKX43768"/>
    </source>
</evidence>
<dbReference type="EMBL" id="JH993008">
    <property type="protein sequence ID" value="EKX43768.1"/>
    <property type="molecule type" value="Genomic_DNA"/>
</dbReference>
<dbReference type="HOGENOM" id="CLU_1790604_0_0_1"/>
<name>L1J5H0_GUITC</name>
<reference evidence="1 3" key="1">
    <citation type="journal article" date="2012" name="Nature">
        <title>Algal genomes reveal evolutionary mosaicism and the fate of nucleomorphs.</title>
        <authorList>
            <consortium name="DOE Joint Genome Institute"/>
            <person name="Curtis B.A."/>
            <person name="Tanifuji G."/>
            <person name="Burki F."/>
            <person name="Gruber A."/>
            <person name="Irimia M."/>
            <person name="Maruyama S."/>
            <person name="Arias M.C."/>
            <person name="Ball S.G."/>
            <person name="Gile G.H."/>
            <person name="Hirakawa Y."/>
            <person name="Hopkins J.F."/>
            <person name="Kuo A."/>
            <person name="Rensing S.A."/>
            <person name="Schmutz J."/>
            <person name="Symeonidi A."/>
            <person name="Elias M."/>
            <person name="Eveleigh R.J."/>
            <person name="Herman E.K."/>
            <person name="Klute M.J."/>
            <person name="Nakayama T."/>
            <person name="Obornik M."/>
            <person name="Reyes-Prieto A."/>
            <person name="Armbrust E.V."/>
            <person name="Aves S.J."/>
            <person name="Beiko R.G."/>
            <person name="Coutinho P."/>
            <person name="Dacks J.B."/>
            <person name="Durnford D.G."/>
            <person name="Fast N.M."/>
            <person name="Green B.R."/>
            <person name="Grisdale C.J."/>
            <person name="Hempel F."/>
            <person name="Henrissat B."/>
            <person name="Hoppner M.P."/>
            <person name="Ishida K."/>
            <person name="Kim E."/>
            <person name="Koreny L."/>
            <person name="Kroth P.G."/>
            <person name="Liu Y."/>
            <person name="Malik S.B."/>
            <person name="Maier U.G."/>
            <person name="McRose D."/>
            <person name="Mock T."/>
            <person name="Neilson J.A."/>
            <person name="Onodera N.T."/>
            <person name="Poole A.M."/>
            <person name="Pritham E.J."/>
            <person name="Richards T.A."/>
            <person name="Rocap G."/>
            <person name="Roy S.W."/>
            <person name="Sarai C."/>
            <person name="Schaack S."/>
            <person name="Shirato S."/>
            <person name="Slamovits C.H."/>
            <person name="Spencer D.F."/>
            <person name="Suzuki S."/>
            <person name="Worden A.Z."/>
            <person name="Zauner S."/>
            <person name="Barry K."/>
            <person name="Bell C."/>
            <person name="Bharti A.K."/>
            <person name="Crow J.A."/>
            <person name="Grimwood J."/>
            <person name="Kramer R."/>
            <person name="Lindquist E."/>
            <person name="Lucas S."/>
            <person name="Salamov A."/>
            <person name="McFadden G.I."/>
            <person name="Lane C.E."/>
            <person name="Keeling P.J."/>
            <person name="Gray M.W."/>
            <person name="Grigoriev I.V."/>
            <person name="Archibald J.M."/>
        </authorList>
    </citation>
    <scope>NUCLEOTIDE SEQUENCE</scope>
    <source>
        <strain evidence="1 3">CCMP2712</strain>
    </source>
</reference>
<gene>
    <name evidence="1" type="ORF">GUITHDRAFT_153167</name>
</gene>
<dbReference type="EnsemblProtists" id="EKX43768">
    <property type="protein sequence ID" value="EKX43768"/>
    <property type="gene ID" value="GUITHDRAFT_153167"/>
</dbReference>
<dbReference type="KEGG" id="gtt:GUITHDRAFT_153167"/>
<dbReference type="PaxDb" id="55529-EKX43768"/>
<reference evidence="2" key="3">
    <citation type="submission" date="2015-06" db="UniProtKB">
        <authorList>
            <consortium name="EnsemblProtists"/>
        </authorList>
    </citation>
    <scope>IDENTIFICATION</scope>
</reference>
<accession>L1J5H0</accession>
<reference evidence="3" key="2">
    <citation type="submission" date="2012-11" db="EMBL/GenBank/DDBJ databases">
        <authorList>
            <person name="Kuo A."/>
            <person name="Curtis B.A."/>
            <person name="Tanifuji G."/>
            <person name="Burki F."/>
            <person name="Gruber A."/>
            <person name="Irimia M."/>
            <person name="Maruyama S."/>
            <person name="Arias M.C."/>
            <person name="Ball S.G."/>
            <person name="Gile G.H."/>
            <person name="Hirakawa Y."/>
            <person name="Hopkins J.F."/>
            <person name="Rensing S.A."/>
            <person name="Schmutz J."/>
            <person name="Symeonidi A."/>
            <person name="Elias M."/>
            <person name="Eveleigh R.J."/>
            <person name="Herman E.K."/>
            <person name="Klute M.J."/>
            <person name="Nakayama T."/>
            <person name="Obornik M."/>
            <person name="Reyes-Prieto A."/>
            <person name="Armbrust E.V."/>
            <person name="Aves S.J."/>
            <person name="Beiko R.G."/>
            <person name="Coutinho P."/>
            <person name="Dacks J.B."/>
            <person name="Durnford D.G."/>
            <person name="Fast N.M."/>
            <person name="Green B.R."/>
            <person name="Grisdale C."/>
            <person name="Hempe F."/>
            <person name="Henrissat B."/>
            <person name="Hoppner M.P."/>
            <person name="Ishida K.-I."/>
            <person name="Kim E."/>
            <person name="Koreny L."/>
            <person name="Kroth P.G."/>
            <person name="Liu Y."/>
            <person name="Malik S.-B."/>
            <person name="Maier U.G."/>
            <person name="McRose D."/>
            <person name="Mock T."/>
            <person name="Neilson J.A."/>
            <person name="Onodera N.T."/>
            <person name="Poole A.M."/>
            <person name="Pritham E.J."/>
            <person name="Richards T.A."/>
            <person name="Rocap G."/>
            <person name="Roy S.W."/>
            <person name="Sarai C."/>
            <person name="Schaack S."/>
            <person name="Shirato S."/>
            <person name="Slamovits C.H."/>
            <person name="Spencer D.F."/>
            <person name="Suzuki S."/>
            <person name="Worden A.Z."/>
            <person name="Zauner S."/>
            <person name="Barry K."/>
            <person name="Bell C."/>
            <person name="Bharti A.K."/>
            <person name="Crow J.A."/>
            <person name="Grimwood J."/>
            <person name="Kramer R."/>
            <person name="Lindquist E."/>
            <person name="Lucas S."/>
            <person name="Salamov A."/>
            <person name="McFadden G.I."/>
            <person name="Lane C.E."/>
            <person name="Keeling P.J."/>
            <person name="Gray M.W."/>
            <person name="Grigoriev I.V."/>
            <person name="Archibald J.M."/>
        </authorList>
    </citation>
    <scope>NUCLEOTIDE SEQUENCE</scope>
    <source>
        <strain evidence="3">CCMP2712</strain>
    </source>
</reference>
<keyword evidence="3" id="KW-1185">Reference proteome</keyword>
<protein>
    <recommendedName>
        <fullName evidence="4">Ig-like domain-containing protein</fullName>
    </recommendedName>
</protein>
<evidence type="ECO:0008006" key="4">
    <source>
        <dbReference type="Google" id="ProtNLM"/>
    </source>
</evidence>
<dbReference type="AlphaFoldDB" id="L1J5H0"/>
<dbReference type="Proteomes" id="UP000011087">
    <property type="component" value="Unassembled WGS sequence"/>
</dbReference>
<organism evidence="1">
    <name type="scientific">Guillardia theta (strain CCMP2712)</name>
    <name type="common">Cryptophyte</name>
    <dbReference type="NCBI Taxonomy" id="905079"/>
    <lineage>
        <taxon>Eukaryota</taxon>
        <taxon>Cryptophyceae</taxon>
        <taxon>Pyrenomonadales</taxon>
        <taxon>Geminigeraceae</taxon>
        <taxon>Guillardia</taxon>
    </lineage>
</organism>
<evidence type="ECO:0000313" key="3">
    <source>
        <dbReference type="Proteomes" id="UP000011087"/>
    </source>
</evidence>